<evidence type="ECO:0000313" key="1">
    <source>
        <dbReference type="EMBL" id="EIG29682.1"/>
    </source>
</evidence>
<comment type="caution">
    <text evidence="1">The sequence shown here is derived from an EMBL/GenBank/DDBJ whole genome shotgun (WGS) entry which is preliminary data.</text>
</comment>
<accession>I2NV21</accession>
<sequence length="38" mass="4353">MSMPFNSLRRASAMWLLKNIFAAVRCVVYRFGAGGFRQ</sequence>
<evidence type="ECO:0000313" key="2">
    <source>
        <dbReference type="Proteomes" id="UP000004473"/>
    </source>
</evidence>
<dbReference type="Proteomes" id="UP000004473">
    <property type="component" value="Unassembled WGS sequence"/>
</dbReference>
<reference evidence="1 2" key="1">
    <citation type="submission" date="2012-04" db="EMBL/GenBank/DDBJ databases">
        <authorList>
            <person name="Harkins D.M."/>
            <person name="Madupu R."/>
            <person name="Durkin A.S."/>
            <person name="Torralba M."/>
            <person name="Methe B."/>
            <person name="Sutton G.G."/>
            <person name="Nelson K.E."/>
        </authorList>
    </citation>
    <scope>NUCLEOTIDE SEQUENCE [LARGE SCALE GENOMIC DNA]</scope>
    <source>
        <strain evidence="1 2">VK64</strain>
    </source>
</reference>
<dbReference type="AlphaFoldDB" id="I2NV21"/>
<name>I2NV21_NEISI</name>
<organism evidence="1 2">
    <name type="scientific">Neisseria sicca VK64</name>
    <dbReference type="NCBI Taxonomy" id="1095748"/>
    <lineage>
        <taxon>Bacteria</taxon>
        <taxon>Pseudomonadati</taxon>
        <taxon>Pseudomonadota</taxon>
        <taxon>Betaproteobacteria</taxon>
        <taxon>Neisseriales</taxon>
        <taxon>Neisseriaceae</taxon>
        <taxon>Neisseria</taxon>
    </lineage>
</organism>
<protein>
    <submittedName>
        <fullName evidence="1">Uncharacterized protein</fullName>
    </submittedName>
</protein>
<dbReference type="EMBL" id="AJMT01000053">
    <property type="protein sequence ID" value="EIG29682.1"/>
    <property type="molecule type" value="Genomic_DNA"/>
</dbReference>
<gene>
    <name evidence="1" type="ORF">HMPREF1051_0821</name>
</gene>
<proteinExistence type="predicted"/>